<accession>A0AAV5DX55</accession>
<feature type="transmembrane region" description="Helical" evidence="2">
    <location>
        <begin position="51"/>
        <end position="73"/>
    </location>
</feature>
<dbReference type="PANTHER" id="PTHR33870:SF27">
    <property type="entry name" value="OS05G0490400 PROTEIN"/>
    <property type="match status" value="1"/>
</dbReference>
<dbReference type="AlphaFoldDB" id="A0AAV5DX55"/>
<dbReference type="EMBL" id="BQKI01000071">
    <property type="protein sequence ID" value="GJN14779.1"/>
    <property type="molecule type" value="Genomic_DNA"/>
</dbReference>
<feature type="region of interest" description="Disordered" evidence="1">
    <location>
        <begin position="327"/>
        <end position="394"/>
    </location>
</feature>
<reference evidence="3" key="2">
    <citation type="submission" date="2021-12" db="EMBL/GenBank/DDBJ databases">
        <title>Resequencing data analysis of finger millet.</title>
        <authorList>
            <person name="Hatakeyama M."/>
            <person name="Aluri S."/>
            <person name="Balachadran M.T."/>
            <person name="Sivarajan S.R."/>
            <person name="Poveda L."/>
            <person name="Shimizu-Inatsugi R."/>
            <person name="Schlapbach R."/>
            <person name="Sreeman S.M."/>
            <person name="Shimizu K.K."/>
        </authorList>
    </citation>
    <scope>NUCLEOTIDE SEQUENCE</scope>
</reference>
<feature type="region of interest" description="Disordered" evidence="1">
    <location>
        <begin position="225"/>
        <end position="258"/>
    </location>
</feature>
<keyword evidence="2" id="KW-1133">Transmembrane helix</keyword>
<evidence type="ECO:0000256" key="1">
    <source>
        <dbReference type="SAM" id="MobiDB-lite"/>
    </source>
</evidence>
<name>A0AAV5DX55_ELECO</name>
<feature type="compositionally biased region" description="Polar residues" evidence="1">
    <location>
        <begin position="357"/>
        <end position="372"/>
    </location>
</feature>
<feature type="compositionally biased region" description="Basic and acidic residues" evidence="1">
    <location>
        <begin position="374"/>
        <end position="390"/>
    </location>
</feature>
<protein>
    <submittedName>
        <fullName evidence="3">Uncharacterized protein</fullName>
    </submittedName>
</protein>
<dbReference type="PANTHER" id="PTHR33870">
    <property type="entry name" value="CARDIOMYOPATHY-ASSOCIATED PROTEIN"/>
    <property type="match status" value="1"/>
</dbReference>
<comment type="caution">
    <text evidence="3">The sequence shown here is derived from an EMBL/GenBank/DDBJ whole genome shotgun (WGS) entry which is preliminary data.</text>
</comment>
<sequence length="556" mass="61540">MDVEAKQGASCSIKKTVRRSIRLSWRYASEHRGLFSLSLLLYLLYKSSPGFFAFLLSSSPVIICTAILLGTLLSYGIKDLPEMDEGEKAPSDNSDTKFGSYSRNVHSEAYKRFSVPAVKENIVREASFGRRDNNRHVDLDESVPLLKGGCQRDDTVDAADGRLGKLTSVPCTETMQPKVSMVDKDALLSKDKKDEYTNLFDAVHQSGVDGKDTNVREVVEIMTEPTRQGREFTESQSGEVGDVSSEQKGADGAAGKPRWGRAFSVRQRKKLTDIKIEAINPAVDNQLDYSLLSQFTRADSDDGSSGFDPDNAERYSLDVSMTNTARLPDATETDPLLGANFTSPDPTNKDNSENDSDVCSQDSGTASDSNDVADNDKANEEGEEKEDARNEPAFLWTADDEKNAMDLGYSEIERNRSDVVPASRNLNTQELAPALHQDTLFKRHESFNFGRPQQRQVPRFKPCFVPEEFNFDEASANNFQRQFSDRSVSRLSIVSECDTASSVGDPEHNEAIRNYIRGVRESSSLPRQDSDLTYAGNECSDGISFGDNETLSAIIC</sequence>
<keyword evidence="2" id="KW-0472">Membrane</keyword>
<keyword evidence="2" id="KW-0812">Transmembrane</keyword>
<evidence type="ECO:0000313" key="3">
    <source>
        <dbReference type="EMBL" id="GJN14779.1"/>
    </source>
</evidence>
<reference evidence="3" key="1">
    <citation type="journal article" date="2018" name="DNA Res.">
        <title>Multiple hybrid de novo genome assembly of finger millet, an orphan allotetraploid crop.</title>
        <authorList>
            <person name="Hatakeyama M."/>
            <person name="Aluri S."/>
            <person name="Balachadran M.T."/>
            <person name="Sivarajan S.R."/>
            <person name="Patrignani A."/>
            <person name="Gruter S."/>
            <person name="Poveda L."/>
            <person name="Shimizu-Inatsugi R."/>
            <person name="Baeten J."/>
            <person name="Francoijs K.J."/>
            <person name="Nataraja K.N."/>
            <person name="Reddy Y.A.N."/>
            <person name="Phadnis S."/>
            <person name="Ravikumar R.L."/>
            <person name="Schlapbach R."/>
            <person name="Sreeman S.M."/>
            <person name="Shimizu K.K."/>
        </authorList>
    </citation>
    <scope>NUCLEOTIDE SEQUENCE</scope>
</reference>
<evidence type="ECO:0000256" key="2">
    <source>
        <dbReference type="SAM" id="Phobius"/>
    </source>
</evidence>
<proteinExistence type="predicted"/>
<keyword evidence="4" id="KW-1185">Reference proteome</keyword>
<dbReference type="Proteomes" id="UP001054889">
    <property type="component" value="Unassembled WGS sequence"/>
</dbReference>
<gene>
    <name evidence="3" type="primary">gb01638</name>
    <name evidence="3" type="ORF">PR202_gb01638</name>
</gene>
<evidence type="ECO:0000313" key="4">
    <source>
        <dbReference type="Proteomes" id="UP001054889"/>
    </source>
</evidence>
<organism evidence="3 4">
    <name type="scientific">Eleusine coracana subsp. coracana</name>
    <dbReference type="NCBI Taxonomy" id="191504"/>
    <lineage>
        <taxon>Eukaryota</taxon>
        <taxon>Viridiplantae</taxon>
        <taxon>Streptophyta</taxon>
        <taxon>Embryophyta</taxon>
        <taxon>Tracheophyta</taxon>
        <taxon>Spermatophyta</taxon>
        <taxon>Magnoliopsida</taxon>
        <taxon>Liliopsida</taxon>
        <taxon>Poales</taxon>
        <taxon>Poaceae</taxon>
        <taxon>PACMAD clade</taxon>
        <taxon>Chloridoideae</taxon>
        <taxon>Cynodonteae</taxon>
        <taxon>Eleusininae</taxon>
        <taxon>Eleusine</taxon>
    </lineage>
</organism>